<protein>
    <submittedName>
        <fullName evidence="1">Type II toxin-antitoxin system HigB family toxin</fullName>
    </submittedName>
</protein>
<dbReference type="Proteomes" id="UP001595613">
    <property type="component" value="Unassembled WGS sequence"/>
</dbReference>
<dbReference type="RefSeq" id="WP_380097290.1">
    <property type="nucleotide sequence ID" value="NZ_JBHRYD010000010.1"/>
</dbReference>
<sequence length="107" mass="12220">MRIIARRTLRLFVDSLEGRKDQPAVKAALAAWFDEVSKAQWSGSADVKRLYATASIVSAERVVFNIKGNDYRLVVSVDFEKAIVWIKWIGSHRDYDAIDVKEIRHGQ</sequence>
<evidence type="ECO:0000313" key="2">
    <source>
        <dbReference type="Proteomes" id="UP001595613"/>
    </source>
</evidence>
<name>A0ABV7X2R3_9HYPH</name>
<comment type="caution">
    <text evidence="1">The sequence shown here is derived from an EMBL/GenBank/DDBJ whole genome shotgun (WGS) entry which is preliminary data.</text>
</comment>
<gene>
    <name evidence="1" type="ORF">ACFOOL_11885</name>
</gene>
<dbReference type="EMBL" id="JBHRYD010000010">
    <property type="protein sequence ID" value="MFC3705457.1"/>
    <property type="molecule type" value="Genomic_DNA"/>
</dbReference>
<accession>A0ABV7X2R3</accession>
<reference evidence="2" key="1">
    <citation type="journal article" date="2019" name="Int. J. Syst. Evol. Microbiol.">
        <title>The Global Catalogue of Microorganisms (GCM) 10K type strain sequencing project: providing services to taxonomists for standard genome sequencing and annotation.</title>
        <authorList>
            <consortium name="The Broad Institute Genomics Platform"/>
            <consortium name="The Broad Institute Genome Sequencing Center for Infectious Disease"/>
            <person name="Wu L."/>
            <person name="Ma J."/>
        </authorList>
    </citation>
    <scope>NUCLEOTIDE SEQUENCE [LARGE SCALE GENOMIC DNA]</scope>
    <source>
        <strain evidence="2">KCTC 42281</strain>
    </source>
</reference>
<evidence type="ECO:0000313" key="1">
    <source>
        <dbReference type="EMBL" id="MFC3705457.1"/>
    </source>
</evidence>
<proteinExistence type="predicted"/>
<dbReference type="Pfam" id="PF09907">
    <property type="entry name" value="HigB_toxin"/>
    <property type="match status" value="1"/>
</dbReference>
<organism evidence="1 2">
    <name type="scientific">Devosia honganensis</name>
    <dbReference type="NCBI Taxonomy" id="1610527"/>
    <lineage>
        <taxon>Bacteria</taxon>
        <taxon>Pseudomonadati</taxon>
        <taxon>Pseudomonadota</taxon>
        <taxon>Alphaproteobacteria</taxon>
        <taxon>Hyphomicrobiales</taxon>
        <taxon>Devosiaceae</taxon>
        <taxon>Devosia</taxon>
    </lineage>
</organism>
<dbReference type="InterPro" id="IPR018669">
    <property type="entry name" value="Toxin_HigB"/>
</dbReference>
<keyword evidence="2" id="KW-1185">Reference proteome</keyword>